<dbReference type="GO" id="GO:0005524">
    <property type="term" value="F:ATP binding"/>
    <property type="evidence" value="ECO:0007669"/>
    <property type="project" value="UniProtKB-KW"/>
</dbReference>
<dbReference type="InterPro" id="IPR001757">
    <property type="entry name" value="P_typ_ATPase"/>
</dbReference>
<dbReference type="InterPro" id="IPR018303">
    <property type="entry name" value="ATPase_P-typ_P_site"/>
</dbReference>
<comment type="similarity">
    <text evidence="2">Belongs to the cation transport ATPase (P-type) (TC 3.A.3) family. Type IIA subfamily.</text>
</comment>
<keyword evidence="7" id="KW-0067">ATP-binding</keyword>
<dbReference type="FunFam" id="2.70.150.10:FF:000016">
    <property type="entry name" value="Calcium-transporting P-type ATPase putative"/>
    <property type="match status" value="1"/>
</dbReference>
<dbReference type="InParanoid" id="A0A540VAG8"/>
<evidence type="ECO:0000313" key="13">
    <source>
        <dbReference type="EMBL" id="TQE93758.1"/>
    </source>
</evidence>
<keyword evidence="6" id="KW-0547">Nucleotide-binding</keyword>
<keyword evidence="8" id="KW-1278">Translocase</keyword>
<dbReference type="GO" id="GO:0019829">
    <property type="term" value="F:ATPase-coupled monoatomic cation transmembrane transporter activity"/>
    <property type="evidence" value="ECO:0007669"/>
    <property type="project" value="TreeGrafter"/>
</dbReference>
<dbReference type="SUPFAM" id="SSF81660">
    <property type="entry name" value="Metal cation-transporting ATPase, ATP-binding domain N"/>
    <property type="match status" value="1"/>
</dbReference>
<dbReference type="InterPro" id="IPR036412">
    <property type="entry name" value="HAD-like_sf"/>
</dbReference>
<dbReference type="InterPro" id="IPR023214">
    <property type="entry name" value="HAD_sf"/>
</dbReference>
<dbReference type="InterPro" id="IPR008250">
    <property type="entry name" value="ATPase_P-typ_transduc_dom_A_sf"/>
</dbReference>
<dbReference type="SUPFAM" id="SSF56784">
    <property type="entry name" value="HAD-like"/>
    <property type="match status" value="1"/>
</dbReference>
<dbReference type="SUPFAM" id="SSF81665">
    <property type="entry name" value="Calcium ATPase, transmembrane domain M"/>
    <property type="match status" value="1"/>
</dbReference>
<dbReference type="Gene3D" id="2.70.150.10">
    <property type="entry name" value="Calcium-transporting ATPase, cytoplasmic transduction domain A"/>
    <property type="match status" value="1"/>
</dbReference>
<dbReference type="PRINTS" id="PR00120">
    <property type="entry name" value="HATPASE"/>
</dbReference>
<dbReference type="Gene3D" id="3.40.50.1000">
    <property type="entry name" value="HAD superfamily/HAD-like"/>
    <property type="match status" value="1"/>
</dbReference>
<dbReference type="Pfam" id="PF13246">
    <property type="entry name" value="Cation_ATPase"/>
    <property type="match status" value="1"/>
</dbReference>
<dbReference type="InterPro" id="IPR006068">
    <property type="entry name" value="ATPase_P-typ_cation-transptr_C"/>
</dbReference>
<dbReference type="Pfam" id="PF00690">
    <property type="entry name" value="Cation_ATPase_N"/>
    <property type="match status" value="1"/>
</dbReference>
<evidence type="ECO:0000259" key="12">
    <source>
        <dbReference type="SMART" id="SM00831"/>
    </source>
</evidence>
<keyword evidence="4 11" id="KW-0812">Transmembrane</keyword>
<dbReference type="Proteomes" id="UP000317371">
    <property type="component" value="Unassembled WGS sequence"/>
</dbReference>
<dbReference type="Pfam" id="PF00689">
    <property type="entry name" value="Cation_ATPase_C"/>
    <property type="match status" value="1"/>
</dbReference>
<evidence type="ECO:0000256" key="3">
    <source>
        <dbReference type="ARBA" id="ARBA00022475"/>
    </source>
</evidence>
<evidence type="ECO:0000256" key="2">
    <source>
        <dbReference type="ARBA" id="ARBA00005675"/>
    </source>
</evidence>
<dbReference type="FunCoup" id="A0A540VAG8">
    <property type="interactions" value="297"/>
</dbReference>
<evidence type="ECO:0000313" key="14">
    <source>
        <dbReference type="Proteomes" id="UP000317371"/>
    </source>
</evidence>
<feature type="transmembrane region" description="Helical" evidence="11">
    <location>
        <begin position="857"/>
        <end position="876"/>
    </location>
</feature>
<evidence type="ECO:0000256" key="7">
    <source>
        <dbReference type="ARBA" id="ARBA00022840"/>
    </source>
</evidence>
<dbReference type="InterPro" id="IPR044492">
    <property type="entry name" value="P_typ_ATPase_HD_dom"/>
</dbReference>
<feature type="transmembrane region" description="Helical" evidence="11">
    <location>
        <begin position="888"/>
        <end position="907"/>
    </location>
</feature>
<dbReference type="SFLD" id="SFLDG00002">
    <property type="entry name" value="C1.7:_P-type_atpase_like"/>
    <property type="match status" value="1"/>
</dbReference>
<dbReference type="FunFam" id="3.40.50.1000:FF:000028">
    <property type="entry name" value="Calcium-transporting P-type ATPase, putative"/>
    <property type="match status" value="1"/>
</dbReference>
<dbReference type="InterPro" id="IPR004014">
    <property type="entry name" value="ATPase_P-typ_cation-transptr_N"/>
</dbReference>
<feature type="transmembrane region" description="Helical" evidence="11">
    <location>
        <begin position="52"/>
        <end position="75"/>
    </location>
</feature>
<accession>A0A540VAG8</accession>
<dbReference type="InterPro" id="IPR023298">
    <property type="entry name" value="ATPase_P-typ_TM_dom_sf"/>
</dbReference>
<protein>
    <submittedName>
        <fullName evidence="13">Cation-translocating P-type ATPase</fullName>
    </submittedName>
</protein>
<feature type="transmembrane region" description="Helical" evidence="11">
    <location>
        <begin position="246"/>
        <end position="264"/>
    </location>
</feature>
<dbReference type="Gene3D" id="3.40.1110.10">
    <property type="entry name" value="Calcium-transporting ATPase, cytoplasmic domain N"/>
    <property type="match status" value="1"/>
</dbReference>
<evidence type="ECO:0000256" key="8">
    <source>
        <dbReference type="ARBA" id="ARBA00022967"/>
    </source>
</evidence>
<name>A0A540VAG8_9CHLR</name>
<dbReference type="EMBL" id="VIGC01000033">
    <property type="protein sequence ID" value="TQE93758.1"/>
    <property type="molecule type" value="Genomic_DNA"/>
</dbReference>
<dbReference type="GO" id="GO:1902600">
    <property type="term" value="P:proton transmembrane transport"/>
    <property type="evidence" value="ECO:0007669"/>
    <property type="project" value="TreeGrafter"/>
</dbReference>
<dbReference type="Gene3D" id="1.20.1110.10">
    <property type="entry name" value="Calcium-transporting ATPase, transmembrane domain"/>
    <property type="match status" value="1"/>
</dbReference>
<evidence type="ECO:0000256" key="6">
    <source>
        <dbReference type="ARBA" id="ARBA00022741"/>
    </source>
</evidence>
<feature type="transmembrane region" description="Helical" evidence="11">
    <location>
        <begin position="270"/>
        <end position="297"/>
    </location>
</feature>
<feature type="transmembrane region" description="Helical" evidence="11">
    <location>
        <begin position="81"/>
        <end position="97"/>
    </location>
</feature>
<dbReference type="CDD" id="cd02089">
    <property type="entry name" value="P-type_ATPase_Ca_prok"/>
    <property type="match status" value="1"/>
</dbReference>
<dbReference type="AlphaFoldDB" id="A0A540VAG8"/>
<dbReference type="GO" id="GO:0005886">
    <property type="term" value="C:plasma membrane"/>
    <property type="evidence" value="ECO:0007669"/>
    <property type="project" value="UniProtKB-SubCell"/>
</dbReference>
<keyword evidence="5" id="KW-0479">Metal-binding</keyword>
<dbReference type="InterPro" id="IPR059000">
    <property type="entry name" value="ATPase_P-type_domA"/>
</dbReference>
<dbReference type="Pfam" id="PF08282">
    <property type="entry name" value="Hydrolase_3"/>
    <property type="match status" value="1"/>
</dbReference>
<dbReference type="PRINTS" id="PR00119">
    <property type="entry name" value="CATATPASE"/>
</dbReference>
<dbReference type="GO" id="GO:0046872">
    <property type="term" value="F:metal ion binding"/>
    <property type="evidence" value="ECO:0007669"/>
    <property type="project" value="UniProtKB-KW"/>
</dbReference>
<dbReference type="FunFam" id="3.40.50.1000:FF:000001">
    <property type="entry name" value="Phospholipid-transporting ATPase IC"/>
    <property type="match status" value="1"/>
</dbReference>
<dbReference type="RefSeq" id="WP_141611898.1">
    <property type="nucleotide sequence ID" value="NZ_VIGC02000033.1"/>
</dbReference>
<evidence type="ECO:0000256" key="1">
    <source>
        <dbReference type="ARBA" id="ARBA00004651"/>
    </source>
</evidence>
<reference evidence="13 14" key="1">
    <citation type="submission" date="2019-06" db="EMBL/GenBank/DDBJ databases">
        <title>Genome sequence of Litorilinea aerophila BAA-2444.</title>
        <authorList>
            <person name="Maclea K.S."/>
            <person name="Maurais E.G."/>
            <person name="Iannazzi L.C."/>
        </authorList>
    </citation>
    <scope>NUCLEOTIDE SEQUENCE [LARGE SCALE GENOMIC DNA]</scope>
    <source>
        <strain evidence="13 14">ATCC BAA-2444</strain>
    </source>
</reference>
<keyword evidence="3" id="KW-1003">Cell membrane</keyword>
<dbReference type="GO" id="GO:0140352">
    <property type="term" value="P:export from cell"/>
    <property type="evidence" value="ECO:0007669"/>
    <property type="project" value="UniProtKB-ARBA"/>
</dbReference>
<dbReference type="SUPFAM" id="SSF81653">
    <property type="entry name" value="Calcium ATPase, transduction domain A"/>
    <property type="match status" value="1"/>
</dbReference>
<feature type="domain" description="Cation-transporting P-type ATPase N-terminal" evidence="12">
    <location>
        <begin position="3"/>
        <end position="77"/>
    </location>
</feature>
<proteinExistence type="inferred from homology"/>
<keyword evidence="14" id="KW-1185">Reference proteome</keyword>
<dbReference type="InterPro" id="IPR023299">
    <property type="entry name" value="ATPase_P-typ_cyto_dom_N"/>
</dbReference>
<dbReference type="PANTHER" id="PTHR43294:SF21">
    <property type="entry name" value="CATION TRANSPORTING ATPASE"/>
    <property type="match status" value="1"/>
</dbReference>
<dbReference type="GO" id="GO:0015662">
    <property type="term" value="F:P-type ion transporter activity"/>
    <property type="evidence" value="ECO:0007669"/>
    <property type="project" value="UniProtKB-ARBA"/>
</dbReference>
<dbReference type="PROSITE" id="PS00154">
    <property type="entry name" value="ATPASE_E1_E2"/>
    <property type="match status" value="1"/>
</dbReference>
<comment type="subcellular location">
    <subcellularLocation>
        <location evidence="1">Cell membrane</location>
        <topology evidence="1">Multi-pass membrane protein</topology>
    </subcellularLocation>
</comment>
<dbReference type="GO" id="GO:0016887">
    <property type="term" value="F:ATP hydrolysis activity"/>
    <property type="evidence" value="ECO:0007669"/>
    <property type="project" value="InterPro"/>
</dbReference>
<comment type="caution">
    <text evidence="13">The sequence shown here is derived from an EMBL/GenBank/DDBJ whole genome shotgun (WGS) entry which is preliminary data.</text>
</comment>
<gene>
    <name evidence="13" type="ORF">FKZ61_19810</name>
</gene>
<organism evidence="13 14">
    <name type="scientific">Litorilinea aerophila</name>
    <dbReference type="NCBI Taxonomy" id="1204385"/>
    <lineage>
        <taxon>Bacteria</taxon>
        <taxon>Bacillati</taxon>
        <taxon>Chloroflexota</taxon>
        <taxon>Caldilineae</taxon>
        <taxon>Caldilineales</taxon>
        <taxon>Caldilineaceae</taxon>
        <taxon>Litorilinea</taxon>
    </lineage>
</organism>
<dbReference type="SFLD" id="SFLDS00003">
    <property type="entry name" value="Haloacid_Dehalogenase"/>
    <property type="match status" value="1"/>
</dbReference>
<evidence type="ECO:0000256" key="10">
    <source>
        <dbReference type="ARBA" id="ARBA00023136"/>
    </source>
</evidence>
<dbReference type="SMART" id="SM00831">
    <property type="entry name" value="Cation_ATPase_N"/>
    <property type="match status" value="1"/>
</dbReference>
<sequence length="927" mass="100620">MSDWHHQSIEEVLAALGSDAKQGLSAAEARERLNRYGPNELVERGRKSPWQILWEQISSTLVVVLIVAAVISALLGDYKDAVAILAIVVLNAVLGFRQEYQAEQAMAALKKLAVPKVRVRRDGHVQEISARELVPGDIILLEAGNLVPADGRLISSANLRVEEATLTGESEPVSKRAEVTVEANAALGDRRNMVYMGTVVTYGHGEAVVTATGMETELGRIADMLQTVENEPTPLQRRLDQLGRRLALVALAIVVVIFGLGVLRGEDLRLMMLTAVSLAVAAVPEGLPAVVTIALALGAQRMLKRRALIRKLPAVETLGSVTVICSDKTGTLTENRMTVTVLDVVGERIDLTERLSRERAGTFSVAEAAPGPVQPALSLLLAGAALCNDAVVEPANEGDGERFRMVGDPTEGALAVAAARAGLLKGKLEELSPRVAEVPFDSARKRMTTVHKRPPAETPVPESLRPLWDQVDLAGAPPYIAFTKGALDSLLQVTTRVWAGDHVEPLDEEYRQRIVAAHDELAQNGMRVLGVAFRGMEEPPADGAVQEVEQELIFVGLVAMIDPPRPEVKAAVETCRNAGIRPMMITGDHPLTARHIAQELGIGDGKRLLTGQDLEQLSPEELDQAVREVSIFARVAPEHKLHIVQALQRQKELVAMTGDGVNDAPALKQADIGVAMGITGTDVAKEAADMVLQDDNFATIVAAVEEGRTIYDNIRKFIRFLLSCNSGEIWVMLLAPFVGMPLPLLPLQILWMNLITDGLPALALGVEPAEPDVMRRPPYPPSEGIFSRGLGWDVIWIGLVLGLAPLGLGYYYWQAGDPAWQTMLFTTLVLSQMALAIGVRSERESIFRIGLLSNRPMVGAVLLTIVLQLAVVYVPFARTFFETEPLDAQHLLMSLAVCTLPLWCVELEKWLFRRRRRGGDTKTAATS</sequence>
<feature type="transmembrane region" description="Helical" evidence="11">
    <location>
        <begin position="790"/>
        <end position="813"/>
    </location>
</feature>
<evidence type="ECO:0000256" key="4">
    <source>
        <dbReference type="ARBA" id="ARBA00022692"/>
    </source>
</evidence>
<dbReference type="Pfam" id="PF00122">
    <property type="entry name" value="E1-E2_ATPase"/>
    <property type="match status" value="1"/>
</dbReference>
<dbReference type="PANTHER" id="PTHR43294">
    <property type="entry name" value="SODIUM/POTASSIUM-TRANSPORTING ATPASE SUBUNIT ALPHA"/>
    <property type="match status" value="1"/>
</dbReference>
<dbReference type="NCBIfam" id="TIGR01494">
    <property type="entry name" value="ATPase_P-type"/>
    <property type="match status" value="3"/>
</dbReference>
<dbReference type="OrthoDB" id="9760364at2"/>
<evidence type="ECO:0000256" key="5">
    <source>
        <dbReference type="ARBA" id="ARBA00022723"/>
    </source>
</evidence>
<keyword evidence="9 11" id="KW-1133">Transmembrane helix</keyword>
<dbReference type="InterPro" id="IPR050510">
    <property type="entry name" value="Cation_transp_ATPase_P-type"/>
</dbReference>
<keyword evidence="10 11" id="KW-0472">Membrane</keyword>
<dbReference type="GO" id="GO:0046873">
    <property type="term" value="F:metal ion transmembrane transporter activity"/>
    <property type="evidence" value="ECO:0007669"/>
    <property type="project" value="UniProtKB-ARBA"/>
</dbReference>
<evidence type="ECO:0000256" key="9">
    <source>
        <dbReference type="ARBA" id="ARBA00022989"/>
    </source>
</evidence>
<evidence type="ECO:0000256" key="11">
    <source>
        <dbReference type="SAM" id="Phobius"/>
    </source>
</evidence>
<dbReference type="SFLD" id="SFLDF00027">
    <property type="entry name" value="p-type_atpase"/>
    <property type="match status" value="1"/>
</dbReference>